<proteinExistence type="predicted"/>
<name>A0A1G6RWQ6_9BACI</name>
<dbReference type="EMBL" id="FMZB01000006">
    <property type="protein sequence ID" value="SDD08873.1"/>
    <property type="molecule type" value="Genomic_DNA"/>
</dbReference>
<dbReference type="Proteomes" id="UP000198666">
    <property type="component" value="Unassembled WGS sequence"/>
</dbReference>
<evidence type="ECO:0000313" key="2">
    <source>
        <dbReference type="Proteomes" id="UP000198666"/>
    </source>
</evidence>
<reference evidence="2" key="1">
    <citation type="submission" date="2016-10" db="EMBL/GenBank/DDBJ databases">
        <authorList>
            <person name="Varghese N."/>
            <person name="Submissions S."/>
        </authorList>
    </citation>
    <scope>NUCLEOTIDE SEQUENCE [LARGE SCALE GENOMIC DNA]</scope>
    <source>
        <strain evidence="2">DSM 21620</strain>
    </source>
</reference>
<dbReference type="STRING" id="361279.SAMN05421663_106222"/>
<evidence type="ECO:0008006" key="3">
    <source>
        <dbReference type="Google" id="ProtNLM"/>
    </source>
</evidence>
<evidence type="ECO:0000313" key="1">
    <source>
        <dbReference type="EMBL" id="SDD08873.1"/>
    </source>
</evidence>
<dbReference type="AlphaFoldDB" id="A0A1G6RWQ6"/>
<dbReference type="RefSeq" id="WP_170829684.1">
    <property type="nucleotide sequence ID" value="NZ_FMZB01000006.1"/>
</dbReference>
<protein>
    <recommendedName>
        <fullName evidence="3">YfhE-like protein</fullName>
    </recommendedName>
</protein>
<keyword evidence="2" id="KW-1185">Reference proteome</keyword>
<organism evidence="1 2">
    <name type="scientific">Terribacillus halophilus</name>
    <dbReference type="NCBI Taxonomy" id="361279"/>
    <lineage>
        <taxon>Bacteria</taxon>
        <taxon>Bacillati</taxon>
        <taxon>Bacillota</taxon>
        <taxon>Bacilli</taxon>
        <taxon>Bacillales</taxon>
        <taxon>Bacillaceae</taxon>
        <taxon>Terribacillus</taxon>
    </lineage>
</organism>
<accession>A0A1G6RWQ6</accession>
<gene>
    <name evidence="1" type="ORF">SAMN05421663_106222</name>
</gene>
<sequence>MAKQYGNYQPVRMNGISLSDAREVAFRKEFKQADIAGGFRKKKNK</sequence>